<evidence type="ECO:0000256" key="1">
    <source>
        <dbReference type="ARBA" id="ARBA00022729"/>
    </source>
</evidence>
<evidence type="ECO:0000256" key="2">
    <source>
        <dbReference type="SAM" id="SignalP"/>
    </source>
</evidence>
<dbReference type="SMART" id="SM00062">
    <property type="entry name" value="PBPb"/>
    <property type="match status" value="1"/>
</dbReference>
<gene>
    <name evidence="4" type="ORF">ET471_05725</name>
</gene>
<accession>A0A4P6F1E9</accession>
<dbReference type="Proteomes" id="UP000292118">
    <property type="component" value="Chromosome"/>
</dbReference>
<protein>
    <submittedName>
        <fullName evidence="4">ABC transporter substrate-binding protein</fullName>
    </submittedName>
</protein>
<dbReference type="EMBL" id="CP035493">
    <property type="protein sequence ID" value="QAY69600.1"/>
    <property type="molecule type" value="Genomic_DNA"/>
</dbReference>
<dbReference type="RefSeq" id="WP_129186999.1">
    <property type="nucleotide sequence ID" value="NZ_CP035493.1"/>
</dbReference>
<name>A0A4P6F1E9_9MICO</name>
<feature type="signal peptide" evidence="2">
    <location>
        <begin position="1"/>
        <end position="20"/>
    </location>
</feature>
<dbReference type="KEGG" id="xya:ET471_05725"/>
<dbReference type="OrthoDB" id="4633994at2"/>
<keyword evidence="5" id="KW-1185">Reference proteome</keyword>
<sequence>MRTRPALSVAFVAAATFALGACSSASQEGGDGGSTGGGFDLASIVKNDEIAALVPDAIAADGKLTVGSDLTYAPAEFVGTDGKTAVGFDIDIITAVAQLMGLEVDVQSSAFDAIIPSIGTRYEVGISSFTINADRLQTVNMVSYFDAGSLFAVAKGNPDGIDPQNLCGVTVGVQTGTVQQEALEAAQAACGDDTIDVLPFESQADVTTNLVEGRVQVMYADSPITAYAVEQAGGDIETLGEIHDSAPYGIVVAKDDTDLAEAVRAALQQLMDDGDLKAIAAVWGQADGVLSTSEVNPSVG</sequence>
<dbReference type="CDD" id="cd01004">
    <property type="entry name" value="PBP2_MidA_like"/>
    <property type="match status" value="1"/>
</dbReference>
<reference evidence="4 5" key="1">
    <citation type="submission" date="2019-01" db="EMBL/GenBank/DDBJ databases">
        <title>Genome sequencing of strain FW10M-9.</title>
        <authorList>
            <person name="Heo J."/>
            <person name="Kim S.-J."/>
            <person name="Kim J.-S."/>
            <person name="Hong S.-B."/>
            <person name="Kwon S.-W."/>
        </authorList>
    </citation>
    <scope>NUCLEOTIDE SEQUENCE [LARGE SCALE GENOMIC DNA]</scope>
    <source>
        <strain evidence="4 5">FW10M-9</strain>
    </source>
</reference>
<dbReference type="Gene3D" id="3.40.190.10">
    <property type="entry name" value="Periplasmic binding protein-like II"/>
    <property type="match status" value="2"/>
</dbReference>
<feature type="domain" description="Solute-binding protein family 3/N-terminal" evidence="3">
    <location>
        <begin position="63"/>
        <end position="287"/>
    </location>
</feature>
<evidence type="ECO:0000313" key="4">
    <source>
        <dbReference type="EMBL" id="QAY69600.1"/>
    </source>
</evidence>
<dbReference type="PANTHER" id="PTHR35936">
    <property type="entry name" value="MEMBRANE-BOUND LYTIC MUREIN TRANSGLYCOSYLASE F"/>
    <property type="match status" value="1"/>
</dbReference>
<keyword evidence="1 2" id="KW-0732">Signal</keyword>
<dbReference type="AlphaFoldDB" id="A0A4P6F1E9"/>
<evidence type="ECO:0000259" key="3">
    <source>
        <dbReference type="SMART" id="SM00062"/>
    </source>
</evidence>
<dbReference type="Pfam" id="PF00497">
    <property type="entry name" value="SBP_bac_3"/>
    <property type="match status" value="1"/>
</dbReference>
<organism evidence="4 5">
    <name type="scientific">Xylanimonas protaetiae</name>
    <dbReference type="NCBI Taxonomy" id="2509457"/>
    <lineage>
        <taxon>Bacteria</taxon>
        <taxon>Bacillati</taxon>
        <taxon>Actinomycetota</taxon>
        <taxon>Actinomycetes</taxon>
        <taxon>Micrococcales</taxon>
        <taxon>Promicromonosporaceae</taxon>
        <taxon>Xylanimonas</taxon>
    </lineage>
</organism>
<proteinExistence type="predicted"/>
<dbReference type="PROSITE" id="PS51257">
    <property type="entry name" value="PROKAR_LIPOPROTEIN"/>
    <property type="match status" value="1"/>
</dbReference>
<dbReference type="PANTHER" id="PTHR35936:SF17">
    <property type="entry name" value="ARGININE-BINDING EXTRACELLULAR PROTEIN ARTP"/>
    <property type="match status" value="1"/>
</dbReference>
<feature type="chain" id="PRO_5038469586" evidence="2">
    <location>
        <begin position="21"/>
        <end position="300"/>
    </location>
</feature>
<dbReference type="SUPFAM" id="SSF53850">
    <property type="entry name" value="Periplasmic binding protein-like II"/>
    <property type="match status" value="1"/>
</dbReference>
<dbReference type="InterPro" id="IPR001638">
    <property type="entry name" value="Solute-binding_3/MltF_N"/>
</dbReference>
<evidence type="ECO:0000313" key="5">
    <source>
        <dbReference type="Proteomes" id="UP000292118"/>
    </source>
</evidence>